<dbReference type="PANTHER" id="PTHR22089:SF2">
    <property type="entry name" value="MIRROR-IMAGE POLYDACTYLY GENE 1 PROTEIN"/>
    <property type="match status" value="1"/>
</dbReference>
<dbReference type="PANTHER" id="PTHR22089">
    <property type="entry name" value="MIRROR-IMAGE POLYDACTYLY GENE 1 PROTEIN"/>
    <property type="match status" value="1"/>
</dbReference>
<name>A0ABM1DUB8_PRICU</name>
<accession>A0ABM1DUB8</accession>
<reference evidence="4" key="1">
    <citation type="submission" date="2025-08" db="UniProtKB">
        <authorList>
            <consortium name="RefSeq"/>
        </authorList>
    </citation>
    <scope>IDENTIFICATION</scope>
</reference>
<evidence type="ECO:0000313" key="3">
    <source>
        <dbReference type="Proteomes" id="UP000695022"/>
    </source>
</evidence>
<feature type="coiled-coil region" evidence="1">
    <location>
        <begin position="582"/>
        <end position="616"/>
    </location>
</feature>
<keyword evidence="1" id="KW-0175">Coiled coil</keyword>
<feature type="coiled-coil region" evidence="1">
    <location>
        <begin position="333"/>
        <end position="360"/>
    </location>
</feature>
<dbReference type="Proteomes" id="UP000695022">
    <property type="component" value="Unplaced"/>
</dbReference>
<dbReference type="RefSeq" id="XP_014663539.1">
    <property type="nucleotide sequence ID" value="XM_014808053.1"/>
</dbReference>
<organism evidence="3 4">
    <name type="scientific">Priapulus caudatus</name>
    <name type="common">Priapulid worm</name>
    <dbReference type="NCBI Taxonomy" id="37621"/>
    <lineage>
        <taxon>Eukaryota</taxon>
        <taxon>Metazoa</taxon>
        <taxon>Ecdysozoa</taxon>
        <taxon>Scalidophora</taxon>
        <taxon>Priapulida</taxon>
        <taxon>Priapulimorpha</taxon>
        <taxon>Priapulimorphida</taxon>
        <taxon>Priapulidae</taxon>
        <taxon>Priapulus</taxon>
    </lineage>
</organism>
<dbReference type="GeneID" id="106806188"/>
<evidence type="ECO:0000313" key="4">
    <source>
        <dbReference type="RefSeq" id="XP_014663539.1"/>
    </source>
</evidence>
<proteinExistence type="predicted"/>
<protein>
    <submittedName>
        <fullName evidence="4">Uncharacterized protein LOC106806188</fullName>
    </submittedName>
</protein>
<sequence>MKDLLAEDKERLTLFRSVISTAQKHLSDLQNDVNQSSNHSLHRNENEVLNTALASGQATVENPSCISGSVINNVGKLECSKEEEDVKNRLREQVRQELLDSLRLTNSGRSQPSLQECLIYSDRGTQCDVVPVTTSQHGSLDEYHDLECGDGYQARSYRFQRSNSAPYRTPVRARHMHEVVATDKVGVPCSDHYAPPSTLIRQPSPTSANPSLCYSPLHRPTCQPVPYLHSTPIYPHGQNGAGDIGMRRLQDFRAGVTSATRPGHRQHSYNDASPHEGFGDQMPGSQAAEDAESLSSCTRAVISQGLAGSPLMDADSMQIDDLRKHVEALTGQMDILHNTNRTLQDKLDNTERALESMRIQFRLSEHHLHKSNADAAAADAVEKIYWAQKQRDAAMTARIQMANQERDAAIARLHALQMENKSTYVGLESLGATDQTISSLLLELSRDESAKALEHHAVAILERLRAHKKTHRQVSAEEMRVVLEERDAALRKTISSLLLELSRDESAKALEHHAVAILERLRAHKKTHRQVSAEEMRVVLEERDAALRKCTSLEREFDNLAKGGQPGKVDGKCVYCKCTSCAPNVQKQLDVARRERDDALERVRHLEDELETAKIHYSLHKSLSNEAGLCDQLNSTLNSLGSQLRYKDSVEKVTVKDNNHLVAAMRSAAAAREKTAMQLERVTTEKSELQDSCEKYKRLIAVLRKKINGGSPAV</sequence>
<keyword evidence="3" id="KW-1185">Reference proteome</keyword>
<dbReference type="InterPro" id="IPR026175">
    <property type="entry name" value="MIPOL1"/>
</dbReference>
<evidence type="ECO:0000256" key="1">
    <source>
        <dbReference type="SAM" id="Coils"/>
    </source>
</evidence>
<gene>
    <name evidence="4" type="primary">LOC106806188</name>
</gene>
<feature type="coiled-coil region" evidence="1">
    <location>
        <begin position="679"/>
        <end position="706"/>
    </location>
</feature>
<evidence type="ECO:0000256" key="2">
    <source>
        <dbReference type="SAM" id="MobiDB-lite"/>
    </source>
</evidence>
<feature type="region of interest" description="Disordered" evidence="2">
    <location>
        <begin position="257"/>
        <end position="292"/>
    </location>
</feature>